<name>A0A0F8WT43_9ZZZZ</name>
<dbReference type="EMBL" id="LAZR01067487">
    <property type="protein sequence ID" value="KKK51485.1"/>
    <property type="molecule type" value="Genomic_DNA"/>
</dbReference>
<protein>
    <submittedName>
        <fullName evidence="1">Uncharacterized protein</fullName>
    </submittedName>
</protein>
<proteinExistence type="predicted"/>
<sequence length="74" mass="8218">MKTKEVTVPAYGEGIMGDARIDMSIQCLACNNLHNNMTTCRAFKKGIPTKILTGGFDHTLPFRGDNGIRFERIT</sequence>
<organism evidence="1">
    <name type="scientific">marine sediment metagenome</name>
    <dbReference type="NCBI Taxonomy" id="412755"/>
    <lineage>
        <taxon>unclassified sequences</taxon>
        <taxon>metagenomes</taxon>
        <taxon>ecological metagenomes</taxon>
    </lineage>
</organism>
<dbReference type="AlphaFoldDB" id="A0A0F8WT43"/>
<comment type="caution">
    <text evidence="1">The sequence shown here is derived from an EMBL/GenBank/DDBJ whole genome shotgun (WGS) entry which is preliminary data.</text>
</comment>
<accession>A0A0F8WT43</accession>
<reference evidence="1" key="1">
    <citation type="journal article" date="2015" name="Nature">
        <title>Complex archaea that bridge the gap between prokaryotes and eukaryotes.</title>
        <authorList>
            <person name="Spang A."/>
            <person name="Saw J.H."/>
            <person name="Jorgensen S.L."/>
            <person name="Zaremba-Niedzwiedzka K."/>
            <person name="Martijn J."/>
            <person name="Lind A.E."/>
            <person name="van Eijk R."/>
            <person name="Schleper C."/>
            <person name="Guy L."/>
            <person name="Ettema T.J."/>
        </authorList>
    </citation>
    <scope>NUCLEOTIDE SEQUENCE</scope>
</reference>
<evidence type="ECO:0000313" key="1">
    <source>
        <dbReference type="EMBL" id="KKK51485.1"/>
    </source>
</evidence>
<gene>
    <name evidence="1" type="ORF">LCGC14_3114490</name>
</gene>